<evidence type="ECO:0000313" key="6">
    <source>
        <dbReference type="EMBL" id="ABE74750.1"/>
    </source>
</evidence>
<accession>Q1QC53</accession>
<evidence type="ECO:0000256" key="1">
    <source>
        <dbReference type="ARBA" id="ARBA00023015"/>
    </source>
</evidence>
<sequence length="202" mass="22557">MSRTTLYNRHEALERAIQLFWQKGFHATSLKDIEQALDMRPGSIYAAFGNKDGLFQEALDYYAQAGLKELERTLASYESPLLGLAAYMRQLGGIREKNLPSRACMLVKSLLELGAREQLALEKVEKLLAGMEARFAACFVEAQQLGELDDTLDPLRLARRLQAEVMGLRAFAQRDVDSAAVHALAEDMAYSIESLRNNESVG</sequence>
<dbReference type="PANTHER" id="PTHR47506:SF10">
    <property type="entry name" value="TRANSCRIPTIONAL REGULATORY PROTEIN"/>
    <property type="match status" value="1"/>
</dbReference>
<name>Q1QC53_PSYCK</name>
<dbReference type="Proteomes" id="UP000002425">
    <property type="component" value="Chromosome"/>
</dbReference>
<keyword evidence="7" id="KW-1185">Reference proteome</keyword>
<dbReference type="STRING" id="335284.Pcryo_0969"/>
<dbReference type="PANTHER" id="PTHR47506">
    <property type="entry name" value="TRANSCRIPTIONAL REGULATORY PROTEIN"/>
    <property type="match status" value="1"/>
</dbReference>
<dbReference type="Gene3D" id="1.10.357.10">
    <property type="entry name" value="Tetracycline Repressor, domain 2"/>
    <property type="match status" value="1"/>
</dbReference>
<dbReference type="EMBL" id="CP000323">
    <property type="protein sequence ID" value="ABE74750.1"/>
    <property type="molecule type" value="Genomic_DNA"/>
</dbReference>
<dbReference type="InterPro" id="IPR001647">
    <property type="entry name" value="HTH_TetR"/>
</dbReference>
<evidence type="ECO:0000313" key="7">
    <source>
        <dbReference type="Proteomes" id="UP000002425"/>
    </source>
</evidence>
<dbReference type="KEGG" id="pcr:Pcryo_0969"/>
<keyword evidence="1" id="KW-0805">Transcription regulation</keyword>
<evidence type="ECO:0000256" key="3">
    <source>
        <dbReference type="ARBA" id="ARBA00023163"/>
    </source>
</evidence>
<proteinExistence type="predicted"/>
<dbReference type="RefSeq" id="WP_011513310.1">
    <property type="nucleotide sequence ID" value="NC_007969.1"/>
</dbReference>
<dbReference type="Pfam" id="PF16925">
    <property type="entry name" value="TetR_C_13"/>
    <property type="match status" value="1"/>
</dbReference>
<dbReference type="SUPFAM" id="SSF48498">
    <property type="entry name" value="Tetracyclin repressor-like, C-terminal domain"/>
    <property type="match status" value="1"/>
</dbReference>
<feature type="DNA-binding region" description="H-T-H motif" evidence="4">
    <location>
        <begin position="29"/>
        <end position="48"/>
    </location>
</feature>
<dbReference type="Gene3D" id="1.10.10.60">
    <property type="entry name" value="Homeodomain-like"/>
    <property type="match status" value="1"/>
</dbReference>
<evidence type="ECO:0000259" key="5">
    <source>
        <dbReference type="PROSITE" id="PS50977"/>
    </source>
</evidence>
<evidence type="ECO:0000256" key="4">
    <source>
        <dbReference type="PROSITE-ProRule" id="PRU00335"/>
    </source>
</evidence>
<dbReference type="AlphaFoldDB" id="Q1QC53"/>
<feature type="domain" description="HTH tetR-type" evidence="5">
    <location>
        <begin position="6"/>
        <end position="66"/>
    </location>
</feature>
<keyword evidence="2 4" id="KW-0238">DNA-binding</keyword>
<protein>
    <submittedName>
        <fullName evidence="6">Transcriptional regulator, TetR family</fullName>
    </submittedName>
</protein>
<keyword evidence="3" id="KW-0804">Transcription</keyword>
<dbReference type="eggNOG" id="COG1309">
    <property type="taxonomic scope" value="Bacteria"/>
</dbReference>
<dbReference type="InterPro" id="IPR009057">
    <property type="entry name" value="Homeodomain-like_sf"/>
</dbReference>
<dbReference type="PROSITE" id="PS50977">
    <property type="entry name" value="HTH_TETR_2"/>
    <property type="match status" value="1"/>
</dbReference>
<dbReference type="InterPro" id="IPR036271">
    <property type="entry name" value="Tet_transcr_reg_TetR-rel_C_sf"/>
</dbReference>
<organism evidence="6 7">
    <name type="scientific">Psychrobacter cryohalolentis (strain ATCC BAA-1226 / DSM 17306 / VKM B-2378 / K5)</name>
    <dbReference type="NCBI Taxonomy" id="335284"/>
    <lineage>
        <taxon>Bacteria</taxon>
        <taxon>Pseudomonadati</taxon>
        <taxon>Pseudomonadota</taxon>
        <taxon>Gammaproteobacteria</taxon>
        <taxon>Moraxellales</taxon>
        <taxon>Moraxellaceae</taxon>
        <taxon>Psychrobacter</taxon>
    </lineage>
</organism>
<dbReference type="SUPFAM" id="SSF46689">
    <property type="entry name" value="Homeodomain-like"/>
    <property type="match status" value="1"/>
</dbReference>
<dbReference type="InterPro" id="IPR011075">
    <property type="entry name" value="TetR_C"/>
</dbReference>
<gene>
    <name evidence="6" type="ordered locus">Pcryo_0969</name>
</gene>
<reference evidence="6" key="1">
    <citation type="submission" date="2006-03" db="EMBL/GenBank/DDBJ databases">
        <title>Complete sequence of chromosome of Psychrobacter cryohalolentis K5.</title>
        <authorList>
            <consortium name="US DOE Joint Genome Institute"/>
            <person name="Copeland A."/>
            <person name="Lucas S."/>
            <person name="Lapidus A."/>
            <person name="Barry K."/>
            <person name="Detter J.C."/>
            <person name="Glavina del Rio T."/>
            <person name="Hammon N."/>
            <person name="Israni S."/>
            <person name="Dalin E."/>
            <person name="Tice H."/>
            <person name="Pitluck S."/>
            <person name="Brettin T."/>
            <person name="Bruce D."/>
            <person name="Han C."/>
            <person name="Tapia R."/>
            <person name="Sims D.R."/>
            <person name="Gilna P."/>
            <person name="Schmutz J."/>
            <person name="Larimer F."/>
            <person name="Land M."/>
            <person name="Hauser L."/>
            <person name="Kyrpides N."/>
            <person name="Kim E."/>
            <person name="Richardson P."/>
        </authorList>
    </citation>
    <scope>NUCLEOTIDE SEQUENCE</scope>
    <source>
        <strain evidence="6">K5</strain>
    </source>
</reference>
<evidence type="ECO:0000256" key="2">
    <source>
        <dbReference type="ARBA" id="ARBA00023125"/>
    </source>
</evidence>
<dbReference type="GO" id="GO:0003677">
    <property type="term" value="F:DNA binding"/>
    <property type="evidence" value="ECO:0007669"/>
    <property type="project" value="UniProtKB-UniRule"/>
</dbReference>
<dbReference type="Pfam" id="PF00440">
    <property type="entry name" value="TetR_N"/>
    <property type="match status" value="1"/>
</dbReference>
<dbReference type="HOGENOM" id="CLU_069356_28_0_6"/>